<dbReference type="SUPFAM" id="SSF54637">
    <property type="entry name" value="Thioesterase/thiol ester dehydrase-isomerase"/>
    <property type="match status" value="1"/>
</dbReference>
<proteinExistence type="predicted"/>
<evidence type="ECO:0000313" key="1">
    <source>
        <dbReference type="EMBL" id="MBM7633430.1"/>
    </source>
</evidence>
<reference evidence="1 2" key="1">
    <citation type="submission" date="2021-01" db="EMBL/GenBank/DDBJ databases">
        <title>Genomic Encyclopedia of Type Strains, Phase IV (KMG-IV): sequencing the most valuable type-strain genomes for metagenomic binning, comparative biology and taxonomic classification.</title>
        <authorList>
            <person name="Goeker M."/>
        </authorList>
    </citation>
    <scope>NUCLEOTIDE SEQUENCE [LARGE SCALE GENOMIC DNA]</scope>
    <source>
        <strain evidence="1 2">DSM 25540</strain>
    </source>
</reference>
<dbReference type="InterPro" id="IPR029069">
    <property type="entry name" value="HotDog_dom_sf"/>
</dbReference>
<protein>
    <submittedName>
        <fullName evidence="1">Acyl dehydratase</fullName>
    </submittedName>
</protein>
<dbReference type="PANTHER" id="PTHR43437">
    <property type="entry name" value="HYDROXYACYL-THIOESTER DEHYDRATASE TYPE 2, MITOCHONDRIAL-RELATED"/>
    <property type="match status" value="1"/>
</dbReference>
<keyword evidence="2" id="KW-1185">Reference proteome</keyword>
<dbReference type="Proteomes" id="UP000741863">
    <property type="component" value="Unassembled WGS sequence"/>
</dbReference>
<dbReference type="Gene3D" id="3.10.129.10">
    <property type="entry name" value="Hotdog Thioesterase"/>
    <property type="match status" value="1"/>
</dbReference>
<dbReference type="EMBL" id="JAFBEC010000007">
    <property type="protein sequence ID" value="MBM7633430.1"/>
    <property type="molecule type" value="Genomic_DNA"/>
</dbReference>
<accession>A0ABS2PED8</accession>
<gene>
    <name evidence="1" type="ORF">JOD17_002524</name>
</gene>
<sequence length="135" mass="15273">MITAFHGQKATLTRTFTKEDVKRSSELTNDYSPVYTMEGNRWTSQYPKPIVPALLTESLITQLISERLPGTPCILVQKDLVYYSPVYVGDAVTAELVVIDIHEKRNWITEKVTCYDSDGNEVIKGQVVVYVLENS</sequence>
<name>A0ABS2PED8_9BACL</name>
<dbReference type="InterPro" id="IPR050965">
    <property type="entry name" value="UPF0336/Enoyl-CoA_hydratase"/>
</dbReference>
<comment type="caution">
    <text evidence="1">The sequence shown here is derived from an EMBL/GenBank/DDBJ whole genome shotgun (WGS) entry which is preliminary data.</text>
</comment>
<dbReference type="PANTHER" id="PTHR43437:SF3">
    <property type="entry name" value="HYDROXYACYL-THIOESTER DEHYDRATASE TYPE 2, MITOCHONDRIAL"/>
    <property type="match status" value="1"/>
</dbReference>
<dbReference type="RefSeq" id="WP_042360046.1">
    <property type="nucleotide sequence ID" value="NZ_JAFBEC010000007.1"/>
</dbReference>
<evidence type="ECO:0000313" key="2">
    <source>
        <dbReference type="Proteomes" id="UP000741863"/>
    </source>
</evidence>
<organism evidence="1 2">
    <name type="scientific">Geomicrobium sediminis</name>
    <dbReference type="NCBI Taxonomy" id="1347788"/>
    <lineage>
        <taxon>Bacteria</taxon>
        <taxon>Bacillati</taxon>
        <taxon>Bacillota</taxon>
        <taxon>Bacilli</taxon>
        <taxon>Bacillales</taxon>
        <taxon>Geomicrobium</taxon>
    </lineage>
</organism>